<name>A0A383DGM8_9ZZZZ</name>
<dbReference type="AlphaFoldDB" id="A0A383DGM8"/>
<proteinExistence type="predicted"/>
<evidence type="ECO:0000313" key="1">
    <source>
        <dbReference type="EMBL" id="SVE43642.1"/>
    </source>
</evidence>
<accession>A0A383DGM8</accession>
<protein>
    <submittedName>
        <fullName evidence="1">Uncharacterized protein</fullName>
    </submittedName>
</protein>
<reference evidence="1" key="1">
    <citation type="submission" date="2018-05" db="EMBL/GenBank/DDBJ databases">
        <authorList>
            <person name="Lanie J.A."/>
            <person name="Ng W.-L."/>
            <person name="Kazmierczak K.M."/>
            <person name="Andrzejewski T.M."/>
            <person name="Davidsen T.M."/>
            <person name="Wayne K.J."/>
            <person name="Tettelin H."/>
            <person name="Glass J.I."/>
            <person name="Rusch D."/>
            <person name="Podicherti R."/>
            <person name="Tsui H.-C.T."/>
            <person name="Winkler M.E."/>
        </authorList>
    </citation>
    <scope>NUCLEOTIDE SEQUENCE</scope>
</reference>
<gene>
    <name evidence="1" type="ORF">METZ01_LOCUS496496</name>
</gene>
<sequence length="108" mass="12025">MFVPAVAAVDSDSSPSLYCQDMLSKASLARFKSALKRHAANEEQQCDWAFTLDTLINLPRVTTDVLSYEGGFRISLGQFGDSQYASFNYSYGVFTYDPKRNSVYVIGN</sequence>
<organism evidence="1">
    <name type="scientific">marine metagenome</name>
    <dbReference type="NCBI Taxonomy" id="408172"/>
    <lineage>
        <taxon>unclassified sequences</taxon>
        <taxon>metagenomes</taxon>
        <taxon>ecological metagenomes</taxon>
    </lineage>
</organism>
<feature type="non-terminal residue" evidence="1">
    <location>
        <position position="108"/>
    </location>
</feature>
<dbReference type="EMBL" id="UINC01217165">
    <property type="protein sequence ID" value="SVE43642.1"/>
    <property type="molecule type" value="Genomic_DNA"/>
</dbReference>